<evidence type="ECO:0000313" key="1">
    <source>
        <dbReference type="EMBL" id="SER17181.1"/>
    </source>
</evidence>
<protein>
    <submittedName>
        <fullName evidence="1">Sulfotransferase</fullName>
    </submittedName>
</protein>
<dbReference type="RefSeq" id="WP_069518422.1">
    <property type="nucleotide sequence ID" value="NZ_FOFP01000016.1"/>
</dbReference>
<sequence>MAQQKIHFISGLPRSGSTLLAALLRQNPRFHAAMSSALAPLISANLDIMSSGHEVSLLLAAEQRPEILRSVAEAFCRTTSDREVFFDTSRSWSAKMPLIADLFPGAKVIACVRDVPWVLDSLERLFRRDPYENTRLFGNDGERATVYSRMESLARHNRLVGYPWTALKEAFYSEQAANLLLVDYEILAKAPEKTLRLVYQFINEPWYGEHDFDNVEYDAPKFDEALGIAGLHRVRPHVSFEPRKSILPPDLFHKFENMDFWKDTSGSAANVITAKNTAVNAASLVGRLAGKAGSSETY</sequence>
<dbReference type="EMBL" id="FOFP01000016">
    <property type="protein sequence ID" value="SER17181.1"/>
    <property type="molecule type" value="Genomic_DNA"/>
</dbReference>
<dbReference type="SUPFAM" id="SSF52540">
    <property type="entry name" value="P-loop containing nucleoside triphosphate hydrolases"/>
    <property type="match status" value="1"/>
</dbReference>
<reference evidence="1 2" key="1">
    <citation type="submission" date="2016-10" db="EMBL/GenBank/DDBJ databases">
        <authorList>
            <person name="Varghese N."/>
            <person name="Submissions S."/>
        </authorList>
    </citation>
    <scope>NUCLEOTIDE SEQUENCE [LARGE SCALE GENOMIC DNA]</scope>
    <source>
        <strain evidence="1 2">CIP 109853</strain>
    </source>
</reference>
<comment type="caution">
    <text evidence="1">The sequence shown here is derived from an EMBL/GenBank/DDBJ whole genome shotgun (WGS) entry which is preliminary data.</text>
</comment>
<dbReference type="Pfam" id="PF13469">
    <property type="entry name" value="Sulfotransfer_3"/>
    <property type="match status" value="1"/>
</dbReference>
<dbReference type="Gene3D" id="3.40.50.300">
    <property type="entry name" value="P-loop containing nucleotide triphosphate hydrolases"/>
    <property type="match status" value="1"/>
</dbReference>
<dbReference type="InterPro" id="IPR027417">
    <property type="entry name" value="P-loop_NTPase"/>
</dbReference>
<evidence type="ECO:0000313" key="2">
    <source>
        <dbReference type="Proteomes" id="UP000198512"/>
    </source>
</evidence>
<gene>
    <name evidence="1" type="ORF">SAMN05216600_116123</name>
</gene>
<keyword evidence="2" id="KW-1185">Reference proteome</keyword>
<name>A0ABY1BMB6_9PSED</name>
<accession>A0ABY1BMB6</accession>
<dbReference type="Proteomes" id="UP000198512">
    <property type="component" value="Unassembled WGS sequence"/>
</dbReference>
<organism evidence="1 2">
    <name type="scientific">Pseudomonas cuatrocienegasensis</name>
    <dbReference type="NCBI Taxonomy" id="543360"/>
    <lineage>
        <taxon>Bacteria</taxon>
        <taxon>Pseudomonadati</taxon>
        <taxon>Pseudomonadota</taxon>
        <taxon>Gammaproteobacteria</taxon>
        <taxon>Pseudomonadales</taxon>
        <taxon>Pseudomonadaceae</taxon>
        <taxon>Pseudomonas</taxon>
    </lineage>
</organism>
<proteinExistence type="predicted"/>